<gene>
    <name evidence="5" type="ORF">HPDFL43_20322</name>
</gene>
<dbReference type="Proteomes" id="UP000004291">
    <property type="component" value="Chromosome"/>
</dbReference>
<keyword evidence="6" id="KW-1185">Reference proteome</keyword>
<reference evidence="5 6" key="1">
    <citation type="submission" date="2007-10" db="EMBL/GenBank/DDBJ databases">
        <authorList>
            <person name="Wagner-Dobler I."/>
            <person name="Ferriera S."/>
            <person name="Johnson J."/>
            <person name="Kravitz S."/>
            <person name="Beeson K."/>
            <person name="Sutton G."/>
            <person name="Rogers Y.-H."/>
            <person name="Friedman R."/>
            <person name="Frazier M."/>
            <person name="Venter J.C."/>
        </authorList>
    </citation>
    <scope>NUCLEOTIDE SEQUENCE [LARGE SCALE GENOMIC DNA]</scope>
    <source>
        <strain evidence="5 6">DFL-43</strain>
    </source>
</reference>
<dbReference type="InterPro" id="IPR036390">
    <property type="entry name" value="WH_DNA-bd_sf"/>
</dbReference>
<dbReference type="SMART" id="SM00418">
    <property type="entry name" value="HTH_ARSR"/>
    <property type="match status" value="1"/>
</dbReference>
<dbReference type="NCBIfam" id="NF033788">
    <property type="entry name" value="HTH_metalloreg"/>
    <property type="match status" value="1"/>
</dbReference>
<evidence type="ECO:0000313" key="6">
    <source>
        <dbReference type="Proteomes" id="UP000004291"/>
    </source>
</evidence>
<dbReference type="InterPro" id="IPR001845">
    <property type="entry name" value="HTH_ArsR_DNA-bd_dom"/>
</dbReference>
<dbReference type="InterPro" id="IPR051011">
    <property type="entry name" value="Metal_resp_trans_reg"/>
</dbReference>
<dbReference type="eggNOG" id="COG0640">
    <property type="taxonomic scope" value="Bacteria"/>
</dbReference>
<dbReference type="GO" id="GO:0003677">
    <property type="term" value="F:DNA binding"/>
    <property type="evidence" value="ECO:0007669"/>
    <property type="project" value="UniProtKB-KW"/>
</dbReference>
<proteinExistence type="predicted"/>
<dbReference type="STRING" id="411684.HPDFL43_20322"/>
<dbReference type="AlphaFoldDB" id="A9CWW1"/>
<feature type="domain" description="HTH arsR-type" evidence="4">
    <location>
        <begin position="1"/>
        <end position="95"/>
    </location>
</feature>
<accession>A9CWW1</accession>
<evidence type="ECO:0000256" key="3">
    <source>
        <dbReference type="ARBA" id="ARBA00023163"/>
    </source>
</evidence>
<dbReference type="PANTHER" id="PTHR43132:SF2">
    <property type="entry name" value="ARSENICAL RESISTANCE OPERON REPRESSOR ARSR-RELATED"/>
    <property type="match status" value="1"/>
</dbReference>
<dbReference type="CDD" id="cd00090">
    <property type="entry name" value="HTH_ARSR"/>
    <property type="match status" value="1"/>
</dbReference>
<comment type="caution">
    <text evidence="5">The sequence shown here is derived from an EMBL/GenBank/DDBJ whole genome shotgun (WGS) entry which is preliminary data.</text>
</comment>
<evidence type="ECO:0000256" key="2">
    <source>
        <dbReference type="ARBA" id="ARBA00023125"/>
    </source>
</evidence>
<dbReference type="RefSeq" id="WP_007199808.1">
    <property type="nucleotide sequence ID" value="NZ_CM002917.1"/>
</dbReference>
<dbReference type="GO" id="GO:0003700">
    <property type="term" value="F:DNA-binding transcription factor activity"/>
    <property type="evidence" value="ECO:0007669"/>
    <property type="project" value="InterPro"/>
</dbReference>
<keyword evidence="1" id="KW-0805">Transcription regulation</keyword>
<dbReference type="Pfam" id="PF12840">
    <property type="entry name" value="HTH_20"/>
    <property type="match status" value="1"/>
</dbReference>
<organism evidence="5 6">
    <name type="scientific">Hoeflea phototrophica (strain DSM 17068 / NCIMB 14078 / DFL-43)</name>
    <dbReference type="NCBI Taxonomy" id="411684"/>
    <lineage>
        <taxon>Bacteria</taxon>
        <taxon>Pseudomonadati</taxon>
        <taxon>Pseudomonadota</taxon>
        <taxon>Alphaproteobacteria</taxon>
        <taxon>Hyphomicrobiales</taxon>
        <taxon>Rhizobiaceae</taxon>
        <taxon>Hoeflea</taxon>
    </lineage>
</organism>
<evidence type="ECO:0000313" key="5">
    <source>
        <dbReference type="EMBL" id="EDQ35577.1"/>
    </source>
</evidence>
<dbReference type="SUPFAM" id="SSF46785">
    <property type="entry name" value="Winged helix' DNA-binding domain"/>
    <property type="match status" value="1"/>
</dbReference>
<dbReference type="Gene3D" id="1.10.10.10">
    <property type="entry name" value="Winged helix-like DNA-binding domain superfamily/Winged helix DNA-binding domain"/>
    <property type="match status" value="1"/>
</dbReference>
<protein>
    <submittedName>
        <fullName evidence="5">Putative transcriptional regulator</fullName>
    </submittedName>
</protein>
<dbReference type="PRINTS" id="PR00778">
    <property type="entry name" value="HTHARSR"/>
</dbReference>
<dbReference type="InterPro" id="IPR036388">
    <property type="entry name" value="WH-like_DNA-bd_sf"/>
</dbReference>
<reference evidence="5 6" key="2">
    <citation type="submission" date="2012-06" db="EMBL/GenBank/DDBJ databases">
        <authorList>
            <person name="Fiebig A."/>
        </authorList>
    </citation>
    <scope>NUCLEOTIDE SEQUENCE [LARGE SCALE GENOMIC DNA]</scope>
    <source>
        <strain evidence="5 6">DFL-43</strain>
    </source>
</reference>
<evidence type="ECO:0000259" key="4">
    <source>
        <dbReference type="PROSITE" id="PS50987"/>
    </source>
</evidence>
<name>A9CWW1_HOEPD</name>
<dbReference type="OrthoDB" id="9804742at2"/>
<dbReference type="PROSITE" id="PS50987">
    <property type="entry name" value="HTH_ARSR_2"/>
    <property type="match status" value="1"/>
</dbReference>
<sequence length="99" mass="10623">MNAIEAAQGFSAMGSESRLEVLQTLVRAGEAGLRVGDIQERTGITASTLAHHLKFLSAANLIVQRKQGRVIMSTANFAHLNLLASFILEKCCSEQGVQP</sequence>
<keyword evidence="2" id="KW-0238">DNA-binding</keyword>
<dbReference type="EMBL" id="ABIA03000001">
    <property type="protein sequence ID" value="EDQ35577.1"/>
    <property type="molecule type" value="Genomic_DNA"/>
</dbReference>
<dbReference type="InterPro" id="IPR011991">
    <property type="entry name" value="ArsR-like_HTH"/>
</dbReference>
<dbReference type="PANTHER" id="PTHR43132">
    <property type="entry name" value="ARSENICAL RESISTANCE OPERON REPRESSOR ARSR-RELATED"/>
    <property type="match status" value="1"/>
</dbReference>
<dbReference type="HOGENOM" id="CLU_097806_2_1_5"/>
<evidence type="ECO:0000256" key="1">
    <source>
        <dbReference type="ARBA" id="ARBA00023015"/>
    </source>
</evidence>
<keyword evidence="3" id="KW-0804">Transcription</keyword>